<dbReference type="OrthoDB" id="5370011at2759"/>
<comment type="caution">
    <text evidence="2">The sequence shown here is derived from an EMBL/GenBank/DDBJ whole genome shotgun (WGS) entry which is preliminary data.</text>
</comment>
<dbReference type="InParanoid" id="V5I459"/>
<dbReference type="SUPFAM" id="SSF57903">
    <property type="entry name" value="FYVE/PHD zinc finger"/>
    <property type="match status" value="1"/>
</dbReference>
<evidence type="ECO:0000313" key="2">
    <source>
        <dbReference type="EMBL" id="GAD98200.1"/>
    </source>
</evidence>
<gene>
    <name evidence="2" type="ORF">PVAR5_6891</name>
</gene>
<dbReference type="AlphaFoldDB" id="V5I459"/>
<evidence type="ECO:0000313" key="3">
    <source>
        <dbReference type="Proteomes" id="UP000018001"/>
    </source>
</evidence>
<feature type="compositionally biased region" description="Basic and acidic residues" evidence="1">
    <location>
        <begin position="153"/>
        <end position="165"/>
    </location>
</feature>
<feature type="compositionally biased region" description="Basic and acidic residues" evidence="1">
    <location>
        <begin position="263"/>
        <end position="285"/>
    </location>
</feature>
<dbReference type="HOGENOM" id="CLU_047721_1_0_1"/>
<accession>V5I459</accession>
<dbReference type="eggNOG" id="ENOG502S621">
    <property type="taxonomic scope" value="Eukaryota"/>
</dbReference>
<feature type="region of interest" description="Disordered" evidence="1">
    <location>
        <begin position="24"/>
        <end position="78"/>
    </location>
</feature>
<dbReference type="InterPro" id="IPR011011">
    <property type="entry name" value="Znf_FYVE_PHD"/>
</dbReference>
<protein>
    <submittedName>
        <fullName evidence="2">Uncharacterized protein</fullName>
    </submittedName>
</protein>
<feature type="region of interest" description="Disordered" evidence="1">
    <location>
        <begin position="150"/>
        <end position="184"/>
    </location>
</feature>
<reference evidence="3" key="1">
    <citation type="journal article" date="2014" name="Genome Announc.">
        <title>Draft genome sequence of the formaldehyde-resistant fungus Byssochlamys spectabilis No. 5 (anamorph Paecilomyces variotii No. 5) (NBRC109023).</title>
        <authorList>
            <person name="Oka T."/>
            <person name="Ekino K."/>
            <person name="Fukuda K."/>
            <person name="Nomura Y."/>
        </authorList>
    </citation>
    <scope>NUCLEOTIDE SEQUENCE [LARGE SCALE GENOMIC DNA]</scope>
    <source>
        <strain evidence="3">No. 5 / NBRC 109023</strain>
    </source>
</reference>
<sequence length="298" mass="33310">MSSPRSSEEKPEGLSKYIQRMRTVLRKGSSSKRGSVSSIGEVLGGESSKSAAARPAAPAQQKNTTAAEKVTPGHWSSMQQEKARALFAKYGLTLEPEEWMSSRNLNVERVEKPIRMRVRRTCHRCQTTFGPDKVCVNCQHVRCKKCARYPPAKPKDQKDQKEAKTKVAAAAAAKQEARPKKQKEKLPVLTIPSRTGGQDLVRKPIKQRGLQRNVPSASISVARSALAIRQNWINTQTDIRVMWNLRSNHSRVYGRNPGVGNEKGPDTIREPPKKVKPEPDPEVVKRVEERLAQLTLKP</sequence>
<organism evidence="2 3">
    <name type="scientific">Byssochlamys spectabilis (strain No. 5 / NBRC 109023)</name>
    <name type="common">Paecilomyces variotii</name>
    <dbReference type="NCBI Taxonomy" id="1356009"/>
    <lineage>
        <taxon>Eukaryota</taxon>
        <taxon>Fungi</taxon>
        <taxon>Dikarya</taxon>
        <taxon>Ascomycota</taxon>
        <taxon>Pezizomycotina</taxon>
        <taxon>Eurotiomycetes</taxon>
        <taxon>Eurotiomycetidae</taxon>
        <taxon>Eurotiales</taxon>
        <taxon>Thermoascaceae</taxon>
        <taxon>Paecilomyces</taxon>
    </lineage>
</organism>
<evidence type="ECO:0000256" key="1">
    <source>
        <dbReference type="SAM" id="MobiDB-lite"/>
    </source>
</evidence>
<name>V5I459_BYSSN</name>
<feature type="region of interest" description="Disordered" evidence="1">
    <location>
        <begin position="253"/>
        <end position="285"/>
    </location>
</feature>
<dbReference type="Proteomes" id="UP000018001">
    <property type="component" value="Unassembled WGS sequence"/>
</dbReference>
<keyword evidence="3" id="KW-1185">Reference proteome</keyword>
<dbReference type="EMBL" id="BAUL01000234">
    <property type="protein sequence ID" value="GAD98200.1"/>
    <property type="molecule type" value="Genomic_DNA"/>
</dbReference>
<proteinExistence type="predicted"/>
<feature type="compositionally biased region" description="Low complexity" evidence="1">
    <location>
        <begin position="26"/>
        <end position="38"/>
    </location>
</feature>